<keyword evidence="9" id="KW-1185">Reference proteome</keyword>
<dbReference type="InterPro" id="IPR004182">
    <property type="entry name" value="GRAM"/>
</dbReference>
<dbReference type="GO" id="GO:0004438">
    <property type="term" value="F:phosphatidylinositol-3-phosphate phosphatase activity"/>
    <property type="evidence" value="ECO:0000318"/>
    <property type="project" value="GO_Central"/>
</dbReference>
<dbReference type="STRING" id="10228.B3SBP9"/>
<dbReference type="PANTHER" id="PTHR10807:SF128">
    <property type="entry name" value="PHOSPHATIDYLINOSITOL-3,5-BISPHOSPHATE 3-PHOSPHATASE"/>
    <property type="match status" value="1"/>
</dbReference>
<dbReference type="HOGENOM" id="CLU_001839_4_1_1"/>
<dbReference type="PhylomeDB" id="B3SBP9"/>
<reference evidence="8 9" key="1">
    <citation type="journal article" date="2008" name="Nature">
        <title>The Trichoplax genome and the nature of placozoans.</title>
        <authorList>
            <person name="Srivastava M."/>
            <person name="Begovic E."/>
            <person name="Chapman J."/>
            <person name="Putnam N.H."/>
            <person name="Hellsten U."/>
            <person name="Kawashima T."/>
            <person name="Kuo A."/>
            <person name="Mitros T."/>
            <person name="Salamov A."/>
            <person name="Carpenter M.L."/>
            <person name="Signorovitch A.Y."/>
            <person name="Moreno M.A."/>
            <person name="Kamm K."/>
            <person name="Grimwood J."/>
            <person name="Schmutz J."/>
            <person name="Shapiro H."/>
            <person name="Grigoriev I.V."/>
            <person name="Buss L.W."/>
            <person name="Schierwater B."/>
            <person name="Dellaporta S.L."/>
            <person name="Rokhsar D.S."/>
        </authorList>
    </citation>
    <scope>NUCLEOTIDE SEQUENCE [LARGE SCALE GENOMIC DNA]</scope>
    <source>
        <strain evidence="8 9">Grell-BS-1999</strain>
    </source>
</reference>
<dbReference type="GO" id="GO:0005737">
    <property type="term" value="C:cytoplasm"/>
    <property type="evidence" value="ECO:0000318"/>
    <property type="project" value="GO_Central"/>
</dbReference>
<name>B3SBP9_TRIAD</name>
<evidence type="ECO:0000259" key="7">
    <source>
        <dbReference type="PROSITE" id="PS51339"/>
    </source>
</evidence>
<dbReference type="GeneID" id="6758881"/>
<dbReference type="InParanoid" id="B3SBP9"/>
<dbReference type="InterPro" id="IPR010569">
    <property type="entry name" value="Myotubularin-like_Pase_dom"/>
</dbReference>
<dbReference type="Gene3D" id="2.30.29.30">
    <property type="entry name" value="Pleckstrin-homology domain (PH domain)/Phosphotyrosine-binding domain (PTB)"/>
    <property type="match status" value="1"/>
</dbReference>
<evidence type="ECO:0000256" key="1">
    <source>
        <dbReference type="ARBA" id="ARBA00004184"/>
    </source>
</evidence>
<dbReference type="GO" id="GO:0046856">
    <property type="term" value="P:phosphatidylinositol dephosphorylation"/>
    <property type="evidence" value="ECO:0000318"/>
    <property type="project" value="GO_Central"/>
</dbReference>
<dbReference type="FunCoup" id="B3SBP9">
    <property type="interactions" value="709"/>
</dbReference>
<evidence type="ECO:0000256" key="2">
    <source>
        <dbReference type="ARBA" id="ARBA00007471"/>
    </source>
</evidence>
<evidence type="ECO:0000256" key="5">
    <source>
        <dbReference type="PIRSR" id="PIRSR630564-1"/>
    </source>
</evidence>
<dbReference type="eggNOG" id="KOG4471">
    <property type="taxonomic scope" value="Eukaryota"/>
</dbReference>
<dbReference type="InterPro" id="IPR003595">
    <property type="entry name" value="Tyr_Pase_cat"/>
</dbReference>
<dbReference type="Pfam" id="PF02893">
    <property type="entry name" value="GRAM"/>
    <property type="match status" value="1"/>
</dbReference>
<evidence type="ECO:0000313" key="8">
    <source>
        <dbReference type="EMBL" id="EDV19826.1"/>
    </source>
</evidence>
<dbReference type="SUPFAM" id="SSF52799">
    <property type="entry name" value="(Phosphotyrosine protein) phosphatases II"/>
    <property type="match status" value="1"/>
</dbReference>
<dbReference type="AlphaFoldDB" id="B3SBP9"/>
<dbReference type="SMART" id="SM00404">
    <property type="entry name" value="PTPc_motif"/>
    <property type="match status" value="1"/>
</dbReference>
<dbReference type="GO" id="GO:0012505">
    <property type="term" value="C:endomembrane system"/>
    <property type="evidence" value="ECO:0007669"/>
    <property type="project" value="UniProtKB-SubCell"/>
</dbReference>
<dbReference type="RefSeq" id="XP_002117696.1">
    <property type="nucleotide sequence ID" value="XM_002117660.1"/>
</dbReference>
<evidence type="ECO:0000256" key="4">
    <source>
        <dbReference type="ARBA" id="ARBA00023098"/>
    </source>
</evidence>
<feature type="binding site" evidence="6">
    <location>
        <begin position="254"/>
        <end position="257"/>
    </location>
    <ligand>
        <name>substrate</name>
    </ligand>
</feature>
<dbReference type="PROSITE" id="PS00383">
    <property type="entry name" value="TYR_PHOSPHATASE_1"/>
    <property type="match status" value="1"/>
</dbReference>
<evidence type="ECO:0000313" key="9">
    <source>
        <dbReference type="Proteomes" id="UP000009022"/>
    </source>
</evidence>
<gene>
    <name evidence="8" type="ORF">TRIADDRAFT_38469</name>
</gene>
<organism evidence="8 9">
    <name type="scientific">Trichoplax adhaerens</name>
    <name type="common">Trichoplax reptans</name>
    <dbReference type="NCBI Taxonomy" id="10228"/>
    <lineage>
        <taxon>Eukaryota</taxon>
        <taxon>Metazoa</taxon>
        <taxon>Placozoa</taxon>
        <taxon>Uniplacotomia</taxon>
        <taxon>Trichoplacea</taxon>
        <taxon>Trichoplacidae</taxon>
        <taxon>Trichoplax</taxon>
    </lineage>
</organism>
<dbReference type="Pfam" id="PF06602">
    <property type="entry name" value="Myotub-related"/>
    <property type="match status" value="1"/>
</dbReference>
<dbReference type="InterPro" id="IPR016130">
    <property type="entry name" value="Tyr_Pase_AS"/>
</dbReference>
<dbReference type="InterPro" id="IPR011993">
    <property type="entry name" value="PH-like_dom_sf"/>
</dbReference>
<proteinExistence type="inferred from homology"/>
<dbReference type="EMBL" id="DS985266">
    <property type="protein sequence ID" value="EDV19826.1"/>
    <property type="molecule type" value="Genomic_DNA"/>
</dbReference>
<dbReference type="CTD" id="6758881"/>
<dbReference type="GO" id="GO:0052629">
    <property type="term" value="F:phosphatidylinositol-3,5-bisphosphate 3-phosphatase activity"/>
    <property type="evidence" value="ECO:0000318"/>
    <property type="project" value="GO_Central"/>
</dbReference>
<accession>B3SBP9</accession>
<feature type="domain" description="Myotubularin phosphatase" evidence="7">
    <location>
        <begin position="129"/>
        <end position="502"/>
    </location>
</feature>
<feature type="active site" description="Phosphocysteine intermediate" evidence="5">
    <location>
        <position position="340"/>
    </location>
</feature>
<protein>
    <recommendedName>
        <fullName evidence="3">phosphatidylinositol-3,5-bisphosphate 3-phosphatase</fullName>
        <ecNumber evidence="3">3.1.3.95</ecNumber>
    </recommendedName>
</protein>
<dbReference type="InterPro" id="IPR029021">
    <property type="entry name" value="Prot-tyrosine_phosphatase-like"/>
</dbReference>
<dbReference type="OrthoDB" id="271628at2759"/>
<comment type="subcellular location">
    <subcellularLocation>
        <location evidence="1">Endomembrane system</location>
        <topology evidence="1">Peripheral membrane protein</topology>
    </subcellularLocation>
</comment>
<dbReference type="EC" id="3.1.3.95" evidence="3"/>
<dbReference type="KEGG" id="tad:TRIADDRAFT_38469"/>
<dbReference type="Proteomes" id="UP000009022">
    <property type="component" value="Unassembled WGS sequence"/>
</dbReference>
<keyword evidence="4" id="KW-0443">Lipid metabolism</keyword>
<comment type="similarity">
    <text evidence="2">Belongs to the protein-tyrosine phosphatase family. Non-receptor class myotubularin subfamily.</text>
</comment>
<feature type="binding site" evidence="6">
    <location>
        <begin position="340"/>
        <end position="346"/>
    </location>
    <ligand>
        <name>substrate</name>
    </ligand>
</feature>
<dbReference type="PROSITE" id="PS51339">
    <property type="entry name" value="PPASE_MYOTUBULARIN"/>
    <property type="match status" value="1"/>
</dbReference>
<dbReference type="GO" id="GO:0016020">
    <property type="term" value="C:membrane"/>
    <property type="evidence" value="ECO:0000318"/>
    <property type="project" value="GO_Central"/>
</dbReference>
<feature type="binding site" evidence="6">
    <location>
        <begin position="279"/>
        <end position="280"/>
    </location>
    <ligand>
        <name>substrate</name>
    </ligand>
</feature>
<dbReference type="InterPro" id="IPR030564">
    <property type="entry name" value="Myotubularin"/>
</dbReference>
<sequence length="513" mass="60281">MLSFSIVSDVTYLCPYAGRLKGDVIVTNYKLFFKCTSADEGVTQHNFLVPLGCIAEVKKVSYTKNRENSYNLDIVCKDLRVLRFSHKAEATSRRLVYSALMINAFPVTRKDEFFAYKFKGNYPDFESTGWKIFDPQVEYKRMVRTRRGLWKTTDINNDYKFCSSYPSLLVVPDAANEENLKSVAEHRTRNRLPVLTWVHPEHPPVILRCSQPTSGLIDKPSEEDKNYFRLIWEANSDQKIYVVDARPKKNAVANKLKGGGFEANEKYTNMELEFLDIENIHVMRDSMNKLRDVCYAIDDVHWYANLESTKWLEHIKLVLAGAIFIVDLVERRYHSVIVHCSDGWDRTAQLTGLSMLLLDPEYRTINGFQVLIEKEWLSFGHKFAQRIGHGENKPNDSERSPVFLQFMDCVWQVLQQFPCAFEFNERLLIAILDHLYSCLFGTFLYDCERVREEHNLKTKTFSLWDYINLNVEDYKNVQYTRHEHVIYPNASLRYISLWSSYYLRWNPRTRRQV</sequence>
<evidence type="ECO:0000256" key="6">
    <source>
        <dbReference type="PIRSR" id="PIRSR630564-2"/>
    </source>
</evidence>
<evidence type="ECO:0000256" key="3">
    <source>
        <dbReference type="ARBA" id="ARBA00012903"/>
    </source>
</evidence>
<dbReference type="OMA" id="WRATKIN"/>
<dbReference type="SUPFAM" id="SSF50729">
    <property type="entry name" value="PH domain-like"/>
    <property type="match status" value="1"/>
</dbReference>
<dbReference type="PANTHER" id="PTHR10807">
    <property type="entry name" value="MYOTUBULARIN-RELATED"/>
    <property type="match status" value="1"/>
</dbReference>